<dbReference type="EMBL" id="JAUJEA010000010">
    <property type="protein sequence ID" value="MDN5204144.1"/>
    <property type="molecule type" value="Genomic_DNA"/>
</dbReference>
<sequence>MIKNYLKVAFRSIVKNKVYSVLNILGLTIGMTCSIIIFLYVHDELTFDKFHEKSDQIYRLGCEYFLPNDAGSEINATMGPVVGKQMVQDYAEILQAVRIQRRDDHVVQKAESNERFFETIHFADSNLFDLFTFPLIDGDPDNALREPYTMVISQKVAMKYFDRLDVVGEELLLPEDSLQFKITGVLADIPANSHLQFDFLASLQTRYSQGAFMTGWWNFNTYSYLELEKNTNVAALSEKIIDISRRYIADQEDGSGYRQAYFLQHLEDIHLYSDLRYEISANNKASYVYIFLVIGIFILIIACINFMNLATARSALRAKEVGLRKVVGAYRHQLMVQFLSESIIMAVISLCLSMILVFFGLNTINGFTGKNLALDFLGNPLLPITIVAITLFVGVLSGSYPSIFLSSFKPSETLKGSFKSSAKGNILRKVLVVFQFTVSIILITGTIVVFNQLHFMRDRDLGFDKARTIFIPTRFVNNASANFRLLKESLEKYPQVLGASLSSRVPGKELNNSVVRLGWDENAEWSDMRYLTVDHDFIEQYDLEVLEGRPFSEEHGTDVEEAFILNESGMKRLGWADPQEAIGKQLRWQRRNGHVIGIVKDFHFMSVNRAIDPFIITMQGDRAPGYLSVKLVAEDYQNSIELIRKEYKSIMPSGIFEYEFLDRDFDQQYKSDEKFMTIFTFFAIIAILVACLGLYGLAAFTAELKTKEMGIRKVLGASLGKLLILITTQFSKLVILAIFISVPLAYFGLAYWLEGFPYKTSLSWWIFVLSGLTALIIAWLTISYQSVKSALVNPVDSLRQE</sequence>
<protein>
    <submittedName>
        <fullName evidence="9">ABC transporter permease</fullName>
    </submittedName>
</protein>
<feature type="domain" description="ABC3 transporter permease C-terminal" evidence="7">
    <location>
        <begin position="293"/>
        <end position="408"/>
    </location>
</feature>
<keyword evidence="5 6" id="KW-0472">Membrane</keyword>
<name>A0ABT8KTS4_9BACT</name>
<evidence type="ECO:0000256" key="5">
    <source>
        <dbReference type="ARBA" id="ARBA00023136"/>
    </source>
</evidence>
<evidence type="ECO:0000259" key="8">
    <source>
        <dbReference type="Pfam" id="PF12704"/>
    </source>
</evidence>
<evidence type="ECO:0000313" key="10">
    <source>
        <dbReference type="Proteomes" id="UP001172082"/>
    </source>
</evidence>
<comment type="subcellular location">
    <subcellularLocation>
        <location evidence="1">Cell membrane</location>
        <topology evidence="1">Multi-pass membrane protein</topology>
    </subcellularLocation>
</comment>
<evidence type="ECO:0000256" key="6">
    <source>
        <dbReference type="SAM" id="Phobius"/>
    </source>
</evidence>
<dbReference type="Pfam" id="PF12704">
    <property type="entry name" value="MacB_PCD"/>
    <property type="match status" value="1"/>
</dbReference>
<feature type="transmembrane region" description="Helical" evidence="6">
    <location>
        <begin position="21"/>
        <end position="41"/>
    </location>
</feature>
<feature type="transmembrane region" description="Helical" evidence="6">
    <location>
        <begin position="764"/>
        <end position="782"/>
    </location>
</feature>
<dbReference type="PANTHER" id="PTHR30572">
    <property type="entry name" value="MEMBRANE COMPONENT OF TRANSPORTER-RELATED"/>
    <property type="match status" value="1"/>
</dbReference>
<feature type="transmembrane region" description="Helical" evidence="6">
    <location>
        <begin position="338"/>
        <end position="361"/>
    </location>
</feature>
<organism evidence="9 10">
    <name type="scientific">Splendidivirga corallicola</name>
    <dbReference type="NCBI Taxonomy" id="3051826"/>
    <lineage>
        <taxon>Bacteria</taxon>
        <taxon>Pseudomonadati</taxon>
        <taxon>Bacteroidota</taxon>
        <taxon>Cytophagia</taxon>
        <taxon>Cytophagales</taxon>
        <taxon>Splendidivirgaceae</taxon>
        <taxon>Splendidivirga</taxon>
    </lineage>
</organism>
<dbReference type="InterPro" id="IPR003838">
    <property type="entry name" value="ABC3_permease_C"/>
</dbReference>
<feature type="transmembrane region" description="Helical" evidence="6">
    <location>
        <begin position="287"/>
        <end position="309"/>
    </location>
</feature>
<feature type="domain" description="MacB-like periplasmic core" evidence="8">
    <location>
        <begin position="20"/>
        <end position="241"/>
    </location>
</feature>
<reference evidence="9" key="1">
    <citation type="submission" date="2023-06" db="EMBL/GenBank/DDBJ databases">
        <title>Genomic of Parafulvivirga corallium.</title>
        <authorList>
            <person name="Wang G."/>
        </authorList>
    </citation>
    <scope>NUCLEOTIDE SEQUENCE</scope>
    <source>
        <strain evidence="9">BMA10</strain>
    </source>
</reference>
<feature type="transmembrane region" description="Helical" evidence="6">
    <location>
        <begin position="426"/>
        <end position="450"/>
    </location>
</feature>
<feature type="transmembrane region" description="Helical" evidence="6">
    <location>
        <begin position="675"/>
        <end position="701"/>
    </location>
</feature>
<dbReference type="InterPro" id="IPR050250">
    <property type="entry name" value="Macrolide_Exporter_MacB"/>
</dbReference>
<keyword evidence="2" id="KW-1003">Cell membrane</keyword>
<evidence type="ECO:0000259" key="7">
    <source>
        <dbReference type="Pfam" id="PF02687"/>
    </source>
</evidence>
<keyword evidence="3 6" id="KW-0812">Transmembrane</keyword>
<accession>A0ABT8KTS4</accession>
<dbReference type="InterPro" id="IPR025857">
    <property type="entry name" value="MacB_PCD"/>
</dbReference>
<proteinExistence type="predicted"/>
<feature type="transmembrane region" description="Helical" evidence="6">
    <location>
        <begin position="381"/>
        <end position="405"/>
    </location>
</feature>
<dbReference type="PANTHER" id="PTHR30572:SF18">
    <property type="entry name" value="ABC-TYPE MACROLIDE FAMILY EXPORT SYSTEM PERMEASE COMPONENT 2"/>
    <property type="match status" value="1"/>
</dbReference>
<feature type="domain" description="ABC3 transporter permease C-terminal" evidence="7">
    <location>
        <begin position="681"/>
        <end position="788"/>
    </location>
</feature>
<comment type="caution">
    <text evidence="9">The sequence shown here is derived from an EMBL/GenBank/DDBJ whole genome shotgun (WGS) entry which is preliminary data.</text>
</comment>
<dbReference type="Proteomes" id="UP001172082">
    <property type="component" value="Unassembled WGS sequence"/>
</dbReference>
<dbReference type="RefSeq" id="WP_346754168.1">
    <property type="nucleotide sequence ID" value="NZ_JAUJEA010000010.1"/>
</dbReference>
<evidence type="ECO:0000256" key="4">
    <source>
        <dbReference type="ARBA" id="ARBA00022989"/>
    </source>
</evidence>
<keyword evidence="4 6" id="KW-1133">Transmembrane helix</keyword>
<keyword evidence="10" id="KW-1185">Reference proteome</keyword>
<feature type="transmembrane region" description="Helical" evidence="6">
    <location>
        <begin position="722"/>
        <end position="752"/>
    </location>
</feature>
<evidence type="ECO:0000256" key="3">
    <source>
        <dbReference type="ARBA" id="ARBA00022692"/>
    </source>
</evidence>
<gene>
    <name evidence="9" type="ORF">QQ008_22315</name>
</gene>
<evidence type="ECO:0000256" key="1">
    <source>
        <dbReference type="ARBA" id="ARBA00004651"/>
    </source>
</evidence>
<dbReference type="Pfam" id="PF02687">
    <property type="entry name" value="FtsX"/>
    <property type="match status" value="2"/>
</dbReference>
<evidence type="ECO:0000313" key="9">
    <source>
        <dbReference type="EMBL" id="MDN5204144.1"/>
    </source>
</evidence>
<evidence type="ECO:0000256" key="2">
    <source>
        <dbReference type="ARBA" id="ARBA00022475"/>
    </source>
</evidence>